<dbReference type="EMBL" id="AP010968">
    <property type="protein sequence ID" value="BAJ27074.1"/>
    <property type="molecule type" value="Genomic_DNA"/>
</dbReference>
<dbReference type="AlphaFoldDB" id="E4N793"/>
<reference evidence="2 3" key="1">
    <citation type="journal article" date="2010" name="DNA Res.">
        <title>Genome sequence of Kitasatospora setae NBRC 14216T: an evolutionary snapshot of the family Streptomycetaceae.</title>
        <authorList>
            <person name="Ichikawa N."/>
            <person name="Oguchi A."/>
            <person name="Ikeda H."/>
            <person name="Ishikawa J."/>
            <person name="Kitani S."/>
            <person name="Watanabe Y."/>
            <person name="Nakamura S."/>
            <person name="Katano Y."/>
            <person name="Kishi E."/>
            <person name="Sasagawa M."/>
            <person name="Ankai A."/>
            <person name="Fukui S."/>
            <person name="Hashimoto Y."/>
            <person name="Kamata S."/>
            <person name="Otoguro M."/>
            <person name="Tanikawa S."/>
            <person name="Nihira T."/>
            <person name="Horinouchi S."/>
            <person name="Ohnishi Y."/>
            <person name="Hayakawa M."/>
            <person name="Kuzuyama T."/>
            <person name="Arisawa A."/>
            <person name="Nomoto F."/>
            <person name="Miura H."/>
            <person name="Takahashi Y."/>
            <person name="Fujita N."/>
        </authorList>
    </citation>
    <scope>NUCLEOTIDE SEQUENCE [LARGE SCALE GENOMIC DNA]</scope>
    <source>
        <strain evidence="3">ATCC 33774 / DSM 43861 / JCM 3304 / KCC A-0304 / NBRC 14216 / KM-6054</strain>
    </source>
</reference>
<protein>
    <submittedName>
        <fullName evidence="2">Uncharacterized protein</fullName>
    </submittedName>
</protein>
<evidence type="ECO:0000313" key="2">
    <source>
        <dbReference type="EMBL" id="BAJ27074.1"/>
    </source>
</evidence>
<evidence type="ECO:0000313" key="3">
    <source>
        <dbReference type="Proteomes" id="UP000007076"/>
    </source>
</evidence>
<feature type="region of interest" description="Disordered" evidence="1">
    <location>
        <begin position="57"/>
        <end position="78"/>
    </location>
</feature>
<dbReference type="HOGENOM" id="CLU_2617322_0_0_11"/>
<dbReference type="PATRIC" id="fig|452652.3.peg.1239"/>
<accession>E4N793</accession>
<keyword evidence="3" id="KW-1185">Reference proteome</keyword>
<gene>
    <name evidence="2" type="ordered locus">KSE_12410</name>
</gene>
<name>E4N793_KITSK</name>
<sequence length="78" mass="8119">MTKWDGRAGPEECSLAEVPPAVGELVLERKSGKVVRYMGEWCGLLWVRPVGGGREVSVRPGGLGPAAGSEGRAGSVGR</sequence>
<dbReference type="Proteomes" id="UP000007076">
    <property type="component" value="Chromosome"/>
</dbReference>
<evidence type="ECO:0000256" key="1">
    <source>
        <dbReference type="SAM" id="MobiDB-lite"/>
    </source>
</evidence>
<dbReference type="RefSeq" id="WP_014134392.1">
    <property type="nucleotide sequence ID" value="NC_016109.1"/>
</dbReference>
<proteinExistence type="predicted"/>
<organism evidence="2 3">
    <name type="scientific">Kitasatospora setae (strain ATCC 33774 / DSM 43861 / JCM 3304 / KCC A-0304 / NBRC 14216 / KM-6054)</name>
    <name type="common">Streptomyces setae</name>
    <dbReference type="NCBI Taxonomy" id="452652"/>
    <lineage>
        <taxon>Bacteria</taxon>
        <taxon>Bacillati</taxon>
        <taxon>Actinomycetota</taxon>
        <taxon>Actinomycetes</taxon>
        <taxon>Kitasatosporales</taxon>
        <taxon>Streptomycetaceae</taxon>
        <taxon>Kitasatospora</taxon>
    </lineage>
</organism>
<dbReference type="STRING" id="452652.KSE_12410"/>
<dbReference type="KEGG" id="ksk:KSE_12410"/>